<dbReference type="EMBL" id="GFTR01000304">
    <property type="protein sequence ID" value="JAW16122.1"/>
    <property type="molecule type" value="Transcribed_RNA"/>
</dbReference>
<sequence>MITIKFNYITPFIIVFYTFFFAGNTYKIQLIQCFIHLIIIFTCIVVIFIVVILVTSFLQQFLDQQLLSHW</sequence>
<keyword evidence="1" id="KW-1133">Transmembrane helix</keyword>
<keyword evidence="1" id="KW-0472">Membrane</keyword>
<feature type="transmembrane region" description="Helical" evidence="1">
    <location>
        <begin position="33"/>
        <end position="58"/>
    </location>
</feature>
<accession>A0A224Y4T1</accession>
<name>A0A224Y4T1_9HEMI</name>
<evidence type="ECO:0000256" key="1">
    <source>
        <dbReference type="SAM" id="Phobius"/>
    </source>
</evidence>
<evidence type="ECO:0000313" key="2">
    <source>
        <dbReference type="EMBL" id="JAW16122.1"/>
    </source>
</evidence>
<protein>
    <submittedName>
        <fullName evidence="2">Uncharacterized protein</fullName>
    </submittedName>
</protein>
<feature type="transmembrane region" description="Helical" evidence="1">
    <location>
        <begin position="6"/>
        <end position="26"/>
    </location>
</feature>
<dbReference type="AlphaFoldDB" id="A0A224Y4T1"/>
<reference evidence="2" key="1">
    <citation type="journal article" date="2018" name="PLoS Negl. Trop. Dis.">
        <title>An insight into the salivary gland and fat body transcriptome of Panstrongylus lignarius (Hemiptera: Heteroptera), the main vector of Chagas disease in Peru.</title>
        <authorList>
            <person name="Nevoa J.C."/>
            <person name="Mendes M.T."/>
            <person name="da Silva M.V."/>
            <person name="Soares S.C."/>
            <person name="Oliveira C.J.F."/>
            <person name="Ribeiro J.M.C."/>
        </authorList>
    </citation>
    <scope>NUCLEOTIDE SEQUENCE</scope>
</reference>
<organism evidence="2">
    <name type="scientific">Panstrongylus lignarius</name>
    <dbReference type="NCBI Taxonomy" id="156445"/>
    <lineage>
        <taxon>Eukaryota</taxon>
        <taxon>Metazoa</taxon>
        <taxon>Ecdysozoa</taxon>
        <taxon>Arthropoda</taxon>
        <taxon>Hexapoda</taxon>
        <taxon>Insecta</taxon>
        <taxon>Pterygota</taxon>
        <taxon>Neoptera</taxon>
        <taxon>Paraneoptera</taxon>
        <taxon>Hemiptera</taxon>
        <taxon>Heteroptera</taxon>
        <taxon>Panheteroptera</taxon>
        <taxon>Cimicomorpha</taxon>
        <taxon>Reduviidae</taxon>
        <taxon>Triatominae</taxon>
        <taxon>Panstrongylus</taxon>
    </lineage>
</organism>
<proteinExistence type="predicted"/>
<keyword evidence="1" id="KW-0812">Transmembrane</keyword>